<sequence length="190" mass="21313">MSRLIAKTLIPHWRFFLRRFNEPVLRTTAPNLVCFSRRPYSAKPHVIEIDLESSSSSATSRAEAEAAVLKKLNEFVRRIVVQNSTPDWLPFAPGSSFWVPPHQNTAVKIANLVDRVTNPLTEEEAFSLFSPSGSPASSFFIPPLDDGYSSTQEVEGSMELNIPGIEMLEVKLAHFPDPFYSFKRGGDDEE</sequence>
<keyword evidence="2" id="KW-1185">Reference proteome</keyword>
<dbReference type="Proteomes" id="UP000886595">
    <property type="component" value="Unassembled WGS sequence"/>
</dbReference>
<dbReference type="AlphaFoldDB" id="A0A8X7S8E0"/>
<reference evidence="1 2" key="1">
    <citation type="submission" date="2020-02" db="EMBL/GenBank/DDBJ databases">
        <authorList>
            <person name="Ma Q."/>
            <person name="Huang Y."/>
            <person name="Song X."/>
            <person name="Pei D."/>
        </authorList>
    </citation>
    <scope>NUCLEOTIDE SEQUENCE [LARGE SCALE GENOMIC DNA]</scope>
    <source>
        <strain evidence="1">Sxm20200214</strain>
        <tissue evidence="1">Leaf</tissue>
    </source>
</reference>
<proteinExistence type="predicted"/>
<name>A0A8X7S8E0_BRACI</name>
<dbReference type="PANTHER" id="PTHR33972:SF24">
    <property type="entry name" value="EXPRESSED PROTEIN"/>
    <property type="match status" value="1"/>
</dbReference>
<gene>
    <name evidence="1" type="ORF">Bca52824_031614</name>
</gene>
<dbReference type="OrthoDB" id="1095098at2759"/>
<organism evidence="1 2">
    <name type="scientific">Brassica carinata</name>
    <name type="common">Ethiopian mustard</name>
    <name type="synonym">Abyssinian cabbage</name>
    <dbReference type="NCBI Taxonomy" id="52824"/>
    <lineage>
        <taxon>Eukaryota</taxon>
        <taxon>Viridiplantae</taxon>
        <taxon>Streptophyta</taxon>
        <taxon>Embryophyta</taxon>
        <taxon>Tracheophyta</taxon>
        <taxon>Spermatophyta</taxon>
        <taxon>Magnoliopsida</taxon>
        <taxon>eudicotyledons</taxon>
        <taxon>Gunneridae</taxon>
        <taxon>Pentapetalae</taxon>
        <taxon>rosids</taxon>
        <taxon>malvids</taxon>
        <taxon>Brassicales</taxon>
        <taxon>Brassicaceae</taxon>
        <taxon>Brassiceae</taxon>
        <taxon>Brassica</taxon>
    </lineage>
</organism>
<evidence type="ECO:0000313" key="2">
    <source>
        <dbReference type="Proteomes" id="UP000886595"/>
    </source>
</evidence>
<comment type="caution">
    <text evidence="1">The sequence shown here is derived from an EMBL/GenBank/DDBJ whole genome shotgun (WGS) entry which is preliminary data.</text>
</comment>
<evidence type="ECO:0000313" key="1">
    <source>
        <dbReference type="EMBL" id="KAG2302963.1"/>
    </source>
</evidence>
<protein>
    <submittedName>
        <fullName evidence="1">Uncharacterized protein</fullName>
    </submittedName>
</protein>
<accession>A0A8X7S8E0</accession>
<dbReference type="EMBL" id="JAAMPC010000007">
    <property type="protein sequence ID" value="KAG2302963.1"/>
    <property type="molecule type" value="Genomic_DNA"/>
</dbReference>
<dbReference type="PANTHER" id="PTHR33972">
    <property type="entry name" value="EXPRESSED PROTEIN"/>
    <property type="match status" value="1"/>
</dbReference>